<dbReference type="PRINTS" id="PR00195">
    <property type="entry name" value="DYNAMIN"/>
</dbReference>
<dbReference type="SUPFAM" id="SSF52540">
    <property type="entry name" value="P-loop containing nucleoside triphosphate hydrolases"/>
    <property type="match status" value="1"/>
</dbReference>
<evidence type="ECO:0000259" key="2">
    <source>
        <dbReference type="PROSITE" id="PS51718"/>
    </source>
</evidence>
<comment type="caution">
    <text evidence="3">The sequence shown here is derived from an EMBL/GenBank/DDBJ whole genome shotgun (WGS) entry which is preliminary data.</text>
</comment>
<protein>
    <recommendedName>
        <fullName evidence="2">Dynamin-type G domain-containing protein</fullName>
    </recommendedName>
</protein>
<dbReference type="PANTHER" id="PTHR11566:SF21">
    <property type="entry name" value="DYNAMIN RELATED PROTEIN 1, ISOFORM A"/>
    <property type="match status" value="1"/>
</dbReference>
<keyword evidence="4" id="KW-1185">Reference proteome</keyword>
<feature type="domain" description="Dynamin-type G" evidence="2">
    <location>
        <begin position="1"/>
        <end position="233"/>
    </location>
</feature>
<feature type="non-terminal residue" evidence="3">
    <location>
        <position position="255"/>
    </location>
</feature>
<dbReference type="InterPro" id="IPR027417">
    <property type="entry name" value="P-loop_NTPase"/>
</dbReference>
<sequence>RKRSGKSRLIEALVGRVFLPNVPTRTKFYDFNQIRTEIQAETDREAGGGFSDKELHLNIFSPNVLDVTFVDLPGIPVGDDGIEADRVRTIIMPYVNCPCSLILAVTPATADIANSDAVQIAVTADPDCQRTIGVITKTVEAAGKREVFPLRFSYVCVVNRSQEVELLLGKAYSDWGHVSDAVSVYDQLISSHPNDFRGYLAKVHKRVSERCGVPFLAKRMDRLLVQHSKNYLRLMKIRMLESRAIAASGSLAKIA</sequence>
<dbReference type="GO" id="GO:0003924">
    <property type="term" value="F:GTPase activity"/>
    <property type="evidence" value="ECO:0007669"/>
    <property type="project" value="InterPro"/>
</dbReference>
<dbReference type="GO" id="GO:0016020">
    <property type="term" value="C:membrane"/>
    <property type="evidence" value="ECO:0007669"/>
    <property type="project" value="TreeGrafter"/>
</dbReference>
<gene>
    <name evidence="3" type="ORF">M8C21_033752</name>
</gene>
<organism evidence="3 4">
    <name type="scientific">Ambrosia artemisiifolia</name>
    <name type="common">Common ragweed</name>
    <dbReference type="NCBI Taxonomy" id="4212"/>
    <lineage>
        <taxon>Eukaryota</taxon>
        <taxon>Viridiplantae</taxon>
        <taxon>Streptophyta</taxon>
        <taxon>Embryophyta</taxon>
        <taxon>Tracheophyta</taxon>
        <taxon>Spermatophyta</taxon>
        <taxon>Magnoliopsida</taxon>
        <taxon>eudicotyledons</taxon>
        <taxon>Gunneridae</taxon>
        <taxon>Pentapetalae</taxon>
        <taxon>asterids</taxon>
        <taxon>campanulids</taxon>
        <taxon>Asterales</taxon>
        <taxon>Asteraceae</taxon>
        <taxon>Asteroideae</taxon>
        <taxon>Heliantheae alliance</taxon>
        <taxon>Heliantheae</taxon>
        <taxon>Ambrosia</taxon>
    </lineage>
</organism>
<dbReference type="AlphaFoldDB" id="A0AAD5CY01"/>
<evidence type="ECO:0000313" key="3">
    <source>
        <dbReference type="EMBL" id="KAI7750428.1"/>
    </source>
</evidence>
<dbReference type="InterPro" id="IPR001401">
    <property type="entry name" value="Dynamin_GTPase"/>
</dbReference>
<dbReference type="EMBL" id="JAMZMK010006155">
    <property type="protein sequence ID" value="KAI7750428.1"/>
    <property type="molecule type" value="Genomic_DNA"/>
</dbReference>
<proteinExistence type="predicted"/>
<dbReference type="PROSITE" id="PS51718">
    <property type="entry name" value="G_DYNAMIN_2"/>
    <property type="match status" value="1"/>
</dbReference>
<dbReference type="SMART" id="SM00053">
    <property type="entry name" value="DYNc"/>
    <property type="match status" value="1"/>
</dbReference>
<dbReference type="GO" id="GO:0005737">
    <property type="term" value="C:cytoplasm"/>
    <property type="evidence" value="ECO:0007669"/>
    <property type="project" value="TreeGrafter"/>
</dbReference>
<dbReference type="GO" id="GO:0005525">
    <property type="term" value="F:GTP binding"/>
    <property type="evidence" value="ECO:0007669"/>
    <property type="project" value="InterPro"/>
</dbReference>
<dbReference type="PROSITE" id="PS50005">
    <property type="entry name" value="TPR"/>
    <property type="match status" value="1"/>
</dbReference>
<dbReference type="GO" id="GO:0008017">
    <property type="term" value="F:microtubule binding"/>
    <property type="evidence" value="ECO:0007669"/>
    <property type="project" value="TreeGrafter"/>
</dbReference>
<evidence type="ECO:0000256" key="1">
    <source>
        <dbReference type="PROSITE-ProRule" id="PRU00339"/>
    </source>
</evidence>
<dbReference type="Pfam" id="PF00350">
    <property type="entry name" value="Dynamin_N"/>
    <property type="match status" value="1"/>
</dbReference>
<dbReference type="Gene3D" id="3.40.50.300">
    <property type="entry name" value="P-loop containing nucleotide triphosphate hydrolases"/>
    <property type="match status" value="1"/>
</dbReference>
<feature type="non-terminal residue" evidence="3">
    <location>
        <position position="1"/>
    </location>
</feature>
<dbReference type="InterPro" id="IPR019734">
    <property type="entry name" value="TPR_rpt"/>
</dbReference>
<reference evidence="3" key="1">
    <citation type="submission" date="2022-06" db="EMBL/GenBank/DDBJ databases">
        <title>Uncovering the hologenomic basis of an extraordinary plant invasion.</title>
        <authorList>
            <person name="Bieker V.C."/>
            <person name="Martin M.D."/>
            <person name="Gilbert T."/>
            <person name="Hodgins K."/>
            <person name="Battlay P."/>
            <person name="Petersen B."/>
            <person name="Wilson J."/>
        </authorList>
    </citation>
    <scope>NUCLEOTIDE SEQUENCE</scope>
    <source>
        <strain evidence="3">AA19_3_7</strain>
        <tissue evidence="3">Leaf</tissue>
    </source>
</reference>
<accession>A0AAD5CY01</accession>
<dbReference type="Proteomes" id="UP001206925">
    <property type="component" value="Unassembled WGS sequence"/>
</dbReference>
<dbReference type="InterPro" id="IPR045063">
    <property type="entry name" value="Dynamin_N"/>
</dbReference>
<dbReference type="InterPro" id="IPR030381">
    <property type="entry name" value="G_DYNAMIN_dom"/>
</dbReference>
<dbReference type="GO" id="GO:0005874">
    <property type="term" value="C:microtubule"/>
    <property type="evidence" value="ECO:0007669"/>
    <property type="project" value="TreeGrafter"/>
</dbReference>
<keyword evidence="1" id="KW-0802">TPR repeat</keyword>
<name>A0AAD5CY01_AMBAR</name>
<evidence type="ECO:0000313" key="4">
    <source>
        <dbReference type="Proteomes" id="UP001206925"/>
    </source>
</evidence>
<dbReference type="InterPro" id="IPR022812">
    <property type="entry name" value="Dynamin"/>
</dbReference>
<dbReference type="PANTHER" id="PTHR11566">
    <property type="entry name" value="DYNAMIN"/>
    <property type="match status" value="1"/>
</dbReference>
<feature type="repeat" description="TPR" evidence="1">
    <location>
        <begin position="162"/>
        <end position="195"/>
    </location>
</feature>